<sequence>MAPPKPRPPPDPKAQQYALSVRFKAQHALTVGFLTLLLLLHALAIYLFCSGFLLSRLVLPDRSECSIPPIQPANGYVAGNVEQGCWFPKRFDKAVIVVVDALRYDFAVPFEGGSGGKTRGQYHDQLGVLWETSVAEPARGFLRPFIADPPTTTLQRLKGLTTGSLPTLVEGGSNFAGTAIDEDNLIEQLNRAGKRTVHLGDDTWHALFPGSFDANLTRAYDSFNVWDLHTVDDGVTEHIFPLLEPEMRGQWDVIIGHYLGVDHAGHRYGPDHPAMGEKLREMDEVVGRMIDKLDDETLLVVLGDHGMDVKGDHGGESEDEVQAALWMYSKKGTFGRGNGIGLEPPRSAKERPVAQIDLVPTLALLLGLPIPFNNLGQPIEEAFVGAKGIDYKSLAEVGRLTAAQIQRYQGQYSEARKLDEDAASTTRPLWKAAIQQWQQVEATKKASQGALKSTYDAFAAYQAENVRVCRHLWARFDILSMGMGIAVLVGSVALLAAYAQAITGDRAAITPVLLGGGLAGLALGAAAGAAVGYLSSASIVQSTSFGAGLGGVIGISVGFWPARQELRIPYPRTFWGGLSFLTCLLLCIGFASNSFTIWEDEQLLFFLTTFGFLMLGSSLGQPDRDDRMLGTWNSVSFLAATRLASFSRLCREEQMPNCRSTYYASASSSTSAAWQLAIPIAIAIFLPSIIKYFFHRTKNYQGSAVIWIGIALRIGLFLVAGFWILDAADDGNWYPDRSKSLLKTTRVIIAQAVLALAFAAGYATYIFASPFLAVINEPAPTEALSSTSKPVDVDGGPSILTTINAKPTARPKLIILGYANTQGTRYLLLALTWLLALLLLQKPMGQGTLALCFISILNLLEIIDANNLRRSALGPVVLALMGSHYYFKTGHQATLSSIQWESAFIPLSTVSYPWTPILVVLNTFGAQTLCAIAVPAIPLWKVKPTLPGLLGRVAGAVATHSLVYGGFAVATVIEAAWLRRHLMLYRIFMPRMLMSVAVLVVVEVVGVVGGMVGVRWSMGSVGEVFGWEE</sequence>
<dbReference type="FunCoup" id="A0A1V8SMB6">
    <property type="interactions" value="1229"/>
</dbReference>
<evidence type="ECO:0000256" key="8">
    <source>
        <dbReference type="ARBA" id="ARBA00022989"/>
    </source>
</evidence>
<feature type="transmembrane region" description="Helical" evidence="11">
    <location>
        <begin position="949"/>
        <end position="973"/>
    </location>
</feature>
<dbReference type="InParanoid" id="A0A1V8SMB6"/>
<feature type="transmembrane region" description="Helical" evidence="11">
    <location>
        <begin position="914"/>
        <end position="937"/>
    </location>
</feature>
<protein>
    <submittedName>
        <fullName evidence="12">Uncharacterized protein</fullName>
    </submittedName>
</protein>
<reference evidence="13" key="1">
    <citation type="submission" date="2017-03" db="EMBL/GenBank/DDBJ databases">
        <title>Genomes of endolithic fungi from Antarctica.</title>
        <authorList>
            <person name="Coleine C."/>
            <person name="Masonjones S."/>
            <person name="Stajich J.E."/>
        </authorList>
    </citation>
    <scope>NUCLEOTIDE SEQUENCE [LARGE SCALE GENOMIC DNA]</scope>
    <source>
        <strain evidence="13">CCFEE 5527</strain>
    </source>
</reference>
<dbReference type="OrthoDB" id="272139at2759"/>
<comment type="subcellular location">
    <subcellularLocation>
        <location evidence="1">Endoplasmic reticulum membrane</location>
        <topology evidence="1">Multi-pass membrane protein</topology>
    </subcellularLocation>
</comment>
<evidence type="ECO:0000313" key="12">
    <source>
        <dbReference type="EMBL" id="OQO00022.1"/>
    </source>
</evidence>
<dbReference type="InterPro" id="IPR037675">
    <property type="entry name" value="PIG-O_N"/>
</dbReference>
<evidence type="ECO:0000256" key="5">
    <source>
        <dbReference type="ARBA" id="ARBA00022679"/>
    </source>
</evidence>
<dbReference type="GO" id="GO:0005789">
    <property type="term" value="C:endoplasmic reticulum membrane"/>
    <property type="evidence" value="ECO:0007669"/>
    <property type="project" value="UniProtKB-SubCell"/>
</dbReference>
<dbReference type="InterPro" id="IPR017850">
    <property type="entry name" value="Alkaline_phosphatase_core_sf"/>
</dbReference>
<comment type="caution">
    <text evidence="12">The sequence shown here is derived from an EMBL/GenBank/DDBJ whole genome shotgun (WGS) entry which is preliminary data.</text>
</comment>
<feature type="transmembrane region" description="Helical" evidence="11">
    <location>
        <begin position="508"/>
        <end position="533"/>
    </location>
</feature>
<comment type="pathway">
    <text evidence="2">Glycolipid biosynthesis; glycosylphosphatidylinositol-anchor biosynthesis.</text>
</comment>
<keyword evidence="7" id="KW-0256">Endoplasmic reticulum</keyword>
<feature type="transmembrane region" description="Helical" evidence="11">
    <location>
        <begin position="672"/>
        <end position="693"/>
    </location>
</feature>
<keyword evidence="13" id="KW-1185">Reference proteome</keyword>
<organism evidence="12 13">
    <name type="scientific">Cryoendolithus antarcticus</name>
    <dbReference type="NCBI Taxonomy" id="1507870"/>
    <lineage>
        <taxon>Eukaryota</taxon>
        <taxon>Fungi</taxon>
        <taxon>Dikarya</taxon>
        <taxon>Ascomycota</taxon>
        <taxon>Pezizomycotina</taxon>
        <taxon>Dothideomycetes</taxon>
        <taxon>Dothideomycetidae</taxon>
        <taxon>Cladosporiales</taxon>
        <taxon>Cladosporiaceae</taxon>
        <taxon>Cryoendolithus</taxon>
    </lineage>
</organism>
<dbReference type="PANTHER" id="PTHR23071">
    <property type="entry name" value="PHOSPHATIDYLINOSITOL GLYCAN"/>
    <property type="match status" value="1"/>
</dbReference>
<evidence type="ECO:0000256" key="3">
    <source>
        <dbReference type="ARBA" id="ARBA00008695"/>
    </source>
</evidence>
<proteinExistence type="inferred from homology"/>
<dbReference type="Pfam" id="PF01663">
    <property type="entry name" value="Phosphodiest"/>
    <property type="match status" value="1"/>
</dbReference>
<keyword evidence="6 11" id="KW-0812">Transmembrane</keyword>
<keyword evidence="8 11" id="KW-1133">Transmembrane helix</keyword>
<comment type="similarity">
    <text evidence="3">Belongs to the PIGG/PIGN/PIGO family. PIGO subfamily.</text>
</comment>
<evidence type="ECO:0000256" key="4">
    <source>
        <dbReference type="ARBA" id="ARBA00022502"/>
    </source>
</evidence>
<evidence type="ECO:0000256" key="11">
    <source>
        <dbReference type="SAM" id="Phobius"/>
    </source>
</evidence>
<feature type="transmembrane region" description="Helical" evidence="11">
    <location>
        <begin position="29"/>
        <end position="54"/>
    </location>
</feature>
<dbReference type="GO" id="GO:0051377">
    <property type="term" value="F:mannose-ethanolamine phosphotransferase activity"/>
    <property type="evidence" value="ECO:0007669"/>
    <property type="project" value="InterPro"/>
</dbReference>
<dbReference type="Proteomes" id="UP000192596">
    <property type="component" value="Unassembled WGS sequence"/>
</dbReference>
<dbReference type="InterPro" id="IPR002591">
    <property type="entry name" value="Phosphodiest/P_Trfase"/>
</dbReference>
<feature type="transmembrane region" description="Helical" evidence="11">
    <location>
        <begin position="705"/>
        <end position="725"/>
    </location>
</feature>
<evidence type="ECO:0000256" key="6">
    <source>
        <dbReference type="ARBA" id="ARBA00022692"/>
    </source>
</evidence>
<dbReference type="CDD" id="cd16023">
    <property type="entry name" value="GPI_EPT_3"/>
    <property type="match status" value="1"/>
</dbReference>
<name>A0A1V8SMB6_9PEZI</name>
<dbReference type="PANTHER" id="PTHR23071:SF1">
    <property type="entry name" value="GPI ETHANOLAMINE PHOSPHATE TRANSFERASE 3"/>
    <property type="match status" value="1"/>
</dbReference>
<evidence type="ECO:0000256" key="1">
    <source>
        <dbReference type="ARBA" id="ARBA00004477"/>
    </source>
</evidence>
<dbReference type="GO" id="GO:0006506">
    <property type="term" value="P:GPI anchor biosynthetic process"/>
    <property type="evidence" value="ECO:0007669"/>
    <property type="project" value="UniProtKB-UniPathway"/>
</dbReference>
<keyword evidence="9 11" id="KW-0472">Membrane</keyword>
<evidence type="ECO:0000256" key="9">
    <source>
        <dbReference type="ARBA" id="ARBA00023136"/>
    </source>
</evidence>
<feature type="transmembrane region" description="Helical" evidence="11">
    <location>
        <begin position="574"/>
        <end position="591"/>
    </location>
</feature>
<evidence type="ECO:0000256" key="7">
    <source>
        <dbReference type="ARBA" id="ARBA00022824"/>
    </source>
</evidence>
<dbReference type="UniPathway" id="UPA00196"/>
<feature type="transmembrane region" description="Helical" evidence="11">
    <location>
        <begin position="823"/>
        <end position="840"/>
    </location>
</feature>
<evidence type="ECO:0000256" key="10">
    <source>
        <dbReference type="ARBA" id="ARBA00023180"/>
    </source>
</evidence>
<dbReference type="SUPFAM" id="SSF53649">
    <property type="entry name" value="Alkaline phosphatase-like"/>
    <property type="match status" value="1"/>
</dbReference>
<evidence type="ECO:0000313" key="13">
    <source>
        <dbReference type="Proteomes" id="UP000192596"/>
    </source>
</evidence>
<evidence type="ECO:0000256" key="2">
    <source>
        <dbReference type="ARBA" id="ARBA00004687"/>
    </source>
</evidence>
<feature type="transmembrane region" description="Helical" evidence="11">
    <location>
        <begin position="745"/>
        <end position="768"/>
    </location>
</feature>
<keyword evidence="4" id="KW-0337">GPI-anchor biosynthesis</keyword>
<dbReference type="EMBL" id="NAJO01000037">
    <property type="protein sequence ID" value="OQO00022.1"/>
    <property type="molecule type" value="Genomic_DNA"/>
</dbReference>
<accession>A0A1V8SMB6</accession>
<keyword evidence="5" id="KW-0808">Transferase</keyword>
<dbReference type="InterPro" id="IPR039524">
    <property type="entry name" value="PIGO/GPI13"/>
</dbReference>
<feature type="transmembrane region" description="Helical" evidence="11">
    <location>
        <begin position="478"/>
        <end position="502"/>
    </location>
</feature>
<gene>
    <name evidence="12" type="ORF">B0A48_14225</name>
</gene>
<feature type="transmembrane region" description="Helical" evidence="11">
    <location>
        <begin position="545"/>
        <end position="562"/>
    </location>
</feature>
<feature type="transmembrane region" description="Helical" evidence="11">
    <location>
        <begin position="846"/>
        <end position="863"/>
    </location>
</feature>
<dbReference type="Gene3D" id="3.40.720.10">
    <property type="entry name" value="Alkaline Phosphatase, subunit A"/>
    <property type="match status" value="1"/>
</dbReference>
<feature type="transmembrane region" description="Helical" evidence="11">
    <location>
        <begin position="993"/>
        <end position="1014"/>
    </location>
</feature>
<dbReference type="STRING" id="1507870.A0A1V8SMB6"/>
<keyword evidence="10" id="KW-0325">Glycoprotein</keyword>
<dbReference type="AlphaFoldDB" id="A0A1V8SMB6"/>